<comment type="caution">
    <text evidence="2">The sequence shown here is derived from an EMBL/GenBank/DDBJ whole genome shotgun (WGS) entry which is preliminary data.</text>
</comment>
<name>D4DNN1_NEIEG</name>
<keyword evidence="1" id="KW-1133">Transmembrane helix</keyword>
<accession>D4DNN1</accession>
<keyword evidence="1" id="KW-0472">Membrane</keyword>
<dbReference type="Proteomes" id="UP000005536">
    <property type="component" value="Unassembled WGS sequence"/>
</dbReference>
<proteinExistence type="predicted"/>
<reference evidence="2 3" key="1">
    <citation type="submission" date="2010-02" db="EMBL/GenBank/DDBJ databases">
        <authorList>
            <person name="Weinstock G."/>
            <person name="Sodergren E."/>
            <person name="Clifton S."/>
            <person name="Fulton L."/>
            <person name="Fulton B."/>
            <person name="Courtney L."/>
            <person name="Fronick C."/>
            <person name="Harrison M."/>
            <person name="Strong C."/>
            <person name="Farmer C."/>
            <person name="Delahaunty K."/>
            <person name="Markovic C."/>
            <person name="Hall O."/>
            <person name="Minx P."/>
            <person name="Tomlinson C."/>
            <person name="Mitreva M."/>
            <person name="Nelson J."/>
            <person name="Hou S."/>
            <person name="Wollam A."/>
            <person name="Pepin K.H."/>
            <person name="Johnson M."/>
            <person name="Bhonagiri V."/>
            <person name="Zhang X."/>
            <person name="Suruliraj S."/>
            <person name="Warren W."/>
            <person name="Chinwalla A."/>
            <person name="Mardis E.R."/>
            <person name="Wilson R.K."/>
        </authorList>
    </citation>
    <scope>NUCLEOTIDE SEQUENCE [LARGE SCALE GENOMIC DNA]</scope>
    <source>
        <strain evidence="2 3">ATCC 29315</strain>
    </source>
</reference>
<dbReference type="EMBL" id="ADBF01000016">
    <property type="protein sequence ID" value="EFE50507.1"/>
    <property type="molecule type" value="Genomic_DNA"/>
</dbReference>
<gene>
    <name evidence="2" type="ORF">NEIELOOT_00664</name>
</gene>
<feature type="transmembrane region" description="Helical" evidence="1">
    <location>
        <begin position="6"/>
        <end position="27"/>
    </location>
</feature>
<evidence type="ECO:0000313" key="2">
    <source>
        <dbReference type="EMBL" id="EFE50507.1"/>
    </source>
</evidence>
<protein>
    <submittedName>
        <fullName evidence="2">Uncharacterized protein</fullName>
    </submittedName>
</protein>
<organism evidence="2 3">
    <name type="scientific">Neisseria elongata subsp. glycolytica ATCC 29315</name>
    <dbReference type="NCBI Taxonomy" id="546263"/>
    <lineage>
        <taxon>Bacteria</taxon>
        <taxon>Pseudomonadati</taxon>
        <taxon>Pseudomonadota</taxon>
        <taxon>Betaproteobacteria</taxon>
        <taxon>Neisseriales</taxon>
        <taxon>Neisseriaceae</taxon>
        <taxon>Neisseria</taxon>
    </lineage>
</organism>
<sequence length="40" mass="4799">MPRAPIYPILVFNLICVQYEIKFLYAGRLKNLAIFRRPFL</sequence>
<evidence type="ECO:0000256" key="1">
    <source>
        <dbReference type="SAM" id="Phobius"/>
    </source>
</evidence>
<keyword evidence="1" id="KW-0812">Transmembrane</keyword>
<evidence type="ECO:0000313" key="3">
    <source>
        <dbReference type="Proteomes" id="UP000005536"/>
    </source>
</evidence>
<dbReference type="AlphaFoldDB" id="D4DNN1"/>